<gene>
    <name evidence="8" type="ORF">JMN37_00955</name>
</gene>
<dbReference type="SUPFAM" id="SSF53613">
    <property type="entry name" value="Ribokinase-like"/>
    <property type="match status" value="1"/>
</dbReference>
<dbReference type="InterPro" id="IPR002139">
    <property type="entry name" value="Ribo/fructo_kinase"/>
</dbReference>
<dbReference type="PRINTS" id="PR00990">
    <property type="entry name" value="RIBOKINASE"/>
</dbReference>
<evidence type="ECO:0000256" key="1">
    <source>
        <dbReference type="ARBA" id="ARBA00010688"/>
    </source>
</evidence>
<evidence type="ECO:0000313" key="9">
    <source>
        <dbReference type="Proteomes" id="UP001205920"/>
    </source>
</evidence>
<dbReference type="RefSeq" id="WP_070362337.1">
    <property type="nucleotide sequence ID" value="NZ_JAEUWV010000001.1"/>
</dbReference>
<feature type="domain" description="Carbohydrate kinase PfkB" evidence="7">
    <location>
        <begin position="20"/>
        <end position="308"/>
    </location>
</feature>
<dbReference type="AlphaFoldDB" id="A0AAW5HUU3"/>
<evidence type="ECO:0000256" key="4">
    <source>
        <dbReference type="ARBA" id="ARBA00022777"/>
    </source>
</evidence>
<keyword evidence="2 6" id="KW-0808">Transferase</keyword>
<dbReference type="GO" id="GO:0008443">
    <property type="term" value="F:phosphofructokinase activity"/>
    <property type="evidence" value="ECO:0007669"/>
    <property type="project" value="TreeGrafter"/>
</dbReference>
<dbReference type="Gene3D" id="3.40.1190.20">
    <property type="match status" value="1"/>
</dbReference>
<dbReference type="InterPro" id="IPR017583">
    <property type="entry name" value="Tagatose/fructose_Pkinase"/>
</dbReference>
<organism evidence="8 9">
    <name type="scientific">Corynebacterium lipophilum</name>
    <dbReference type="NCBI Taxonomy" id="2804918"/>
    <lineage>
        <taxon>Bacteria</taxon>
        <taxon>Bacillati</taxon>
        <taxon>Actinomycetota</taxon>
        <taxon>Actinomycetes</taxon>
        <taxon>Mycobacteriales</taxon>
        <taxon>Corynebacteriaceae</taxon>
        <taxon>Corynebacterium</taxon>
    </lineage>
</organism>
<keyword evidence="4" id="KW-0418">Kinase</keyword>
<dbReference type="InterPro" id="IPR029056">
    <property type="entry name" value="Ribokinase-like"/>
</dbReference>
<dbReference type="GO" id="GO:0005829">
    <property type="term" value="C:cytosol"/>
    <property type="evidence" value="ECO:0007669"/>
    <property type="project" value="TreeGrafter"/>
</dbReference>
<proteinExistence type="inferred from homology"/>
<evidence type="ECO:0000256" key="5">
    <source>
        <dbReference type="ARBA" id="ARBA00022840"/>
    </source>
</evidence>
<dbReference type="PANTHER" id="PTHR46566:SF5">
    <property type="entry name" value="1-PHOSPHOFRUCTOKINASE"/>
    <property type="match status" value="1"/>
</dbReference>
<sequence>MILTFTPNPSTDATLSVATLRRGEVARAITATREAGGKGVNVAHAVAKAGRAALAVVPCGESDPFKFAANRLGFPFVFIPVEGNIRTNTAITESDGTTTKINEPGPQYTIDVQQGFLDALDSHSSECKAVVMAGSLPSGAPADLYATLTREIRLRLAEDVLVAVDTSDEPLVKLGDQLESAAPDILKPNAFELAQLVGADGHVLETSASAGDYSEVVQAAKRLIQRGAKEILVTLGGAGACLVTADSAWAATPPPTVVKSTVGAGDSSLAGYVMARTQRLPLDQCLQTAVAYGSAAAGLPGTGIPSPDDINLEQTQVVEIDS</sequence>
<dbReference type="Proteomes" id="UP001205920">
    <property type="component" value="Unassembled WGS sequence"/>
</dbReference>
<comment type="caution">
    <text evidence="8">The sequence shown here is derived from an EMBL/GenBank/DDBJ whole genome shotgun (WGS) entry which is preliminary data.</text>
</comment>
<evidence type="ECO:0000256" key="6">
    <source>
        <dbReference type="PIRNR" id="PIRNR000535"/>
    </source>
</evidence>
<dbReference type="NCBIfam" id="TIGR03168">
    <property type="entry name" value="1-PFK"/>
    <property type="match status" value="1"/>
</dbReference>
<keyword evidence="5" id="KW-0067">ATP-binding</keyword>
<keyword evidence="9" id="KW-1185">Reference proteome</keyword>
<evidence type="ECO:0000256" key="2">
    <source>
        <dbReference type="ARBA" id="ARBA00022679"/>
    </source>
</evidence>
<dbReference type="PIRSF" id="PIRSF000535">
    <property type="entry name" value="1PFK/6PFK/LacC"/>
    <property type="match status" value="1"/>
</dbReference>
<comment type="similarity">
    <text evidence="1">Belongs to the carbohydrate kinase PfkB family.</text>
</comment>
<evidence type="ECO:0000259" key="7">
    <source>
        <dbReference type="Pfam" id="PF00294"/>
    </source>
</evidence>
<dbReference type="EMBL" id="JAEUWV010000001">
    <property type="protein sequence ID" value="MCO6393561.1"/>
    <property type="molecule type" value="Genomic_DNA"/>
</dbReference>
<accession>A0AAW5HUU3</accession>
<name>A0AAW5HUU3_9CORY</name>
<dbReference type="CDD" id="cd01164">
    <property type="entry name" value="FruK_PfkB_like"/>
    <property type="match status" value="1"/>
</dbReference>
<evidence type="ECO:0000313" key="8">
    <source>
        <dbReference type="EMBL" id="MCO6393561.1"/>
    </source>
</evidence>
<reference evidence="8 9" key="1">
    <citation type="submission" date="2021-01" db="EMBL/GenBank/DDBJ databases">
        <title>Identification and Characterization of Corynebacterium sp.</title>
        <authorList>
            <person name="Luo Q."/>
            <person name="Qu P."/>
            <person name="Chen Q."/>
        </authorList>
    </citation>
    <scope>NUCLEOTIDE SEQUENCE [LARGE SCALE GENOMIC DNA]</scope>
    <source>
        <strain evidence="8 9">MC-18</strain>
    </source>
</reference>
<protein>
    <submittedName>
        <fullName evidence="8">1-phosphofructokinase family hexose kinase</fullName>
    </submittedName>
</protein>
<keyword evidence="3" id="KW-0547">Nucleotide-binding</keyword>
<evidence type="ECO:0000256" key="3">
    <source>
        <dbReference type="ARBA" id="ARBA00022741"/>
    </source>
</evidence>
<dbReference type="InterPro" id="IPR011611">
    <property type="entry name" value="PfkB_dom"/>
</dbReference>
<dbReference type="GO" id="GO:0005524">
    <property type="term" value="F:ATP binding"/>
    <property type="evidence" value="ECO:0007669"/>
    <property type="project" value="UniProtKB-KW"/>
</dbReference>
<dbReference type="Pfam" id="PF00294">
    <property type="entry name" value="PfkB"/>
    <property type="match status" value="1"/>
</dbReference>
<dbReference type="PANTHER" id="PTHR46566">
    <property type="entry name" value="1-PHOSPHOFRUCTOKINASE-RELATED"/>
    <property type="match status" value="1"/>
</dbReference>